<dbReference type="PROSITE" id="PS51746">
    <property type="entry name" value="PPM_2"/>
    <property type="match status" value="1"/>
</dbReference>
<comment type="caution">
    <text evidence="2">The sequence shown here is derived from an EMBL/GenBank/DDBJ whole genome shotgun (WGS) entry which is preliminary data.</text>
</comment>
<protein>
    <submittedName>
        <fullName evidence="2">Stp1/IreP family PP2C-type Ser/Thr phosphatase</fullName>
    </submittedName>
</protein>
<name>A0ABN1JML2_9BURK</name>
<dbReference type="RefSeq" id="WP_310733332.1">
    <property type="nucleotide sequence ID" value="NZ_BAAAEW010000004.1"/>
</dbReference>
<dbReference type="SUPFAM" id="SSF81606">
    <property type="entry name" value="PP2C-like"/>
    <property type="match status" value="1"/>
</dbReference>
<dbReference type="InterPro" id="IPR036457">
    <property type="entry name" value="PPM-type-like_dom_sf"/>
</dbReference>
<dbReference type="SMART" id="SM00332">
    <property type="entry name" value="PP2Cc"/>
    <property type="match status" value="1"/>
</dbReference>
<evidence type="ECO:0000259" key="1">
    <source>
        <dbReference type="PROSITE" id="PS51746"/>
    </source>
</evidence>
<dbReference type="CDD" id="cd00143">
    <property type="entry name" value="PP2Cc"/>
    <property type="match status" value="1"/>
</dbReference>
<feature type="domain" description="PPM-type phosphatase" evidence="1">
    <location>
        <begin position="6"/>
        <end position="251"/>
    </location>
</feature>
<dbReference type="InterPro" id="IPR001932">
    <property type="entry name" value="PPM-type_phosphatase-like_dom"/>
</dbReference>
<sequence>MPLSLDYSSALDTGRARHNNEDAVLVDPGLSLCLLADGMGGYNAGEVASEMAVRVMRDHLVEWAAQQPDQSTPPTSPAVQAALAAAAQHANRAVFTAAQTVPEYNGMGTTLVGALFGGHQVWIGHLGDSRAYRWRAGRLDQLSRDHSLLQEQIDAGLLTAEEAQFAAHRNLVTRAVGVEPEVMLEVHEHALLPGDVILLCSDGLSDMLPDSGIAQVLRQHDSDLDSTAHALVDAANAAGGRDNISVILARTKGSQNASARAWWPFRR</sequence>
<dbReference type="Pfam" id="PF13672">
    <property type="entry name" value="PP2C_2"/>
    <property type="match status" value="1"/>
</dbReference>
<dbReference type="Proteomes" id="UP001500279">
    <property type="component" value="Unassembled WGS sequence"/>
</dbReference>
<dbReference type="EMBL" id="BAAAEW010000004">
    <property type="protein sequence ID" value="GAA0742909.1"/>
    <property type="molecule type" value="Genomic_DNA"/>
</dbReference>
<organism evidence="2 3">
    <name type="scientific">Ideonella azotifigens</name>
    <dbReference type="NCBI Taxonomy" id="513160"/>
    <lineage>
        <taxon>Bacteria</taxon>
        <taxon>Pseudomonadati</taxon>
        <taxon>Pseudomonadota</taxon>
        <taxon>Betaproteobacteria</taxon>
        <taxon>Burkholderiales</taxon>
        <taxon>Sphaerotilaceae</taxon>
        <taxon>Ideonella</taxon>
    </lineage>
</organism>
<evidence type="ECO:0000313" key="3">
    <source>
        <dbReference type="Proteomes" id="UP001500279"/>
    </source>
</evidence>
<keyword evidence="3" id="KW-1185">Reference proteome</keyword>
<dbReference type="PANTHER" id="PTHR47992">
    <property type="entry name" value="PROTEIN PHOSPHATASE"/>
    <property type="match status" value="1"/>
</dbReference>
<reference evidence="2 3" key="1">
    <citation type="journal article" date="2019" name="Int. J. Syst. Evol. Microbiol.">
        <title>The Global Catalogue of Microorganisms (GCM) 10K type strain sequencing project: providing services to taxonomists for standard genome sequencing and annotation.</title>
        <authorList>
            <consortium name="The Broad Institute Genomics Platform"/>
            <consortium name="The Broad Institute Genome Sequencing Center for Infectious Disease"/>
            <person name="Wu L."/>
            <person name="Ma J."/>
        </authorList>
    </citation>
    <scope>NUCLEOTIDE SEQUENCE [LARGE SCALE GENOMIC DNA]</scope>
    <source>
        <strain evidence="2 3">JCM 15503</strain>
    </source>
</reference>
<gene>
    <name evidence="2" type="ORF">GCM10009107_06890</name>
</gene>
<proteinExistence type="predicted"/>
<accession>A0ABN1JML2</accession>
<dbReference type="Gene3D" id="3.60.40.10">
    <property type="entry name" value="PPM-type phosphatase domain"/>
    <property type="match status" value="1"/>
</dbReference>
<dbReference type="NCBIfam" id="NF033484">
    <property type="entry name" value="Stp1_PP2C_phos"/>
    <property type="match status" value="1"/>
</dbReference>
<evidence type="ECO:0000313" key="2">
    <source>
        <dbReference type="EMBL" id="GAA0742909.1"/>
    </source>
</evidence>
<dbReference type="SMART" id="SM00331">
    <property type="entry name" value="PP2C_SIG"/>
    <property type="match status" value="1"/>
</dbReference>
<dbReference type="InterPro" id="IPR015655">
    <property type="entry name" value="PP2C"/>
</dbReference>